<keyword evidence="3 15" id="KW-0349">Heme</keyword>
<keyword evidence="19" id="KW-1185">Reference proteome</keyword>
<dbReference type="OrthoDB" id="2789670at2759"/>
<evidence type="ECO:0000256" key="15">
    <source>
        <dbReference type="PIRSR" id="PIRSR602401-1"/>
    </source>
</evidence>
<evidence type="ECO:0000256" key="9">
    <source>
        <dbReference type="ARBA" id="ARBA00023004"/>
    </source>
</evidence>
<dbReference type="FunFam" id="1.10.630.10:FF:000062">
    <property type="entry name" value="Ent-kaurene oxidase 2"/>
    <property type="match status" value="1"/>
</dbReference>
<gene>
    <name evidence="18" type="ORF">RchiOBHm_Chr6g0300021</name>
</gene>
<evidence type="ECO:0000256" key="4">
    <source>
        <dbReference type="ARBA" id="ARBA00022692"/>
    </source>
</evidence>
<organism evidence="18 19">
    <name type="scientific">Rosa chinensis</name>
    <name type="common">China rose</name>
    <dbReference type="NCBI Taxonomy" id="74649"/>
    <lineage>
        <taxon>Eukaryota</taxon>
        <taxon>Viridiplantae</taxon>
        <taxon>Streptophyta</taxon>
        <taxon>Embryophyta</taxon>
        <taxon>Tracheophyta</taxon>
        <taxon>Spermatophyta</taxon>
        <taxon>Magnoliopsida</taxon>
        <taxon>eudicotyledons</taxon>
        <taxon>Gunneridae</taxon>
        <taxon>Pentapetalae</taxon>
        <taxon>rosids</taxon>
        <taxon>fabids</taxon>
        <taxon>Rosales</taxon>
        <taxon>Rosaceae</taxon>
        <taxon>Rosoideae</taxon>
        <taxon>Rosoideae incertae sedis</taxon>
        <taxon>Rosa</taxon>
    </lineage>
</organism>
<dbReference type="Gramene" id="PRQ26941">
    <property type="protein sequence ID" value="PRQ26941"/>
    <property type="gene ID" value="RchiOBHm_Chr6g0300021"/>
</dbReference>
<comment type="similarity">
    <text evidence="2 16">Belongs to the cytochrome P450 family.</text>
</comment>
<dbReference type="AlphaFoldDB" id="A0A2P6PYD5"/>
<dbReference type="PANTHER" id="PTHR47283">
    <property type="entry name" value="ENT-KAURENE OXIDASE, CHLOROPLASTIC"/>
    <property type="match status" value="1"/>
</dbReference>
<reference evidence="18 19" key="1">
    <citation type="journal article" date="2018" name="Nat. Genet.">
        <title>The Rosa genome provides new insights in the design of modern roses.</title>
        <authorList>
            <person name="Bendahmane M."/>
        </authorList>
    </citation>
    <scope>NUCLEOTIDE SEQUENCE [LARGE SCALE GENOMIC DNA]</scope>
    <source>
        <strain evidence="19">cv. Old Blush</strain>
    </source>
</reference>
<evidence type="ECO:0000256" key="1">
    <source>
        <dbReference type="ARBA" id="ARBA00001971"/>
    </source>
</evidence>
<dbReference type="Gene3D" id="1.10.630.10">
    <property type="entry name" value="Cytochrome P450"/>
    <property type="match status" value="1"/>
</dbReference>
<dbReference type="PANTHER" id="PTHR47283:SF1">
    <property type="entry name" value="ENT-KAURENE OXIDASE, CHLOROPLASTIC"/>
    <property type="match status" value="1"/>
</dbReference>
<dbReference type="SMR" id="A0A2P6PYD5"/>
<dbReference type="Pfam" id="PF00067">
    <property type="entry name" value="p450"/>
    <property type="match status" value="1"/>
</dbReference>
<dbReference type="PRINTS" id="PR00463">
    <property type="entry name" value="EP450I"/>
</dbReference>
<dbReference type="GO" id="GO:0009686">
    <property type="term" value="P:gibberellin biosynthetic process"/>
    <property type="evidence" value="ECO:0007669"/>
    <property type="project" value="InterPro"/>
</dbReference>
<evidence type="ECO:0000256" key="11">
    <source>
        <dbReference type="ARBA" id="ARBA00023136"/>
    </source>
</evidence>
<comment type="cofactor">
    <cofactor evidence="1 15">
        <name>heme</name>
        <dbReference type="ChEBI" id="CHEBI:30413"/>
    </cofactor>
</comment>
<evidence type="ECO:0000256" key="7">
    <source>
        <dbReference type="ARBA" id="ARBA00022989"/>
    </source>
</evidence>
<feature type="binding site" description="axial binding residue" evidence="15">
    <location>
        <position position="460"/>
    </location>
    <ligand>
        <name>heme</name>
        <dbReference type="ChEBI" id="CHEBI:30413"/>
    </ligand>
    <ligandPart>
        <name>Fe</name>
        <dbReference type="ChEBI" id="CHEBI:18248"/>
    </ligandPart>
</feature>
<dbReference type="Proteomes" id="UP000238479">
    <property type="component" value="Chromosome 6"/>
</dbReference>
<evidence type="ECO:0000256" key="13">
    <source>
        <dbReference type="ARBA" id="ARBA00058795"/>
    </source>
</evidence>
<dbReference type="GO" id="GO:0005506">
    <property type="term" value="F:iron ion binding"/>
    <property type="evidence" value="ECO:0007669"/>
    <property type="project" value="InterPro"/>
</dbReference>
<protein>
    <recommendedName>
        <fullName evidence="14">ent-kaurene monooxygenase</fullName>
        <ecNumber evidence="14">1.14.14.86</ecNumber>
    </recommendedName>
</protein>
<dbReference type="EMBL" id="PDCK01000044">
    <property type="protein sequence ID" value="PRQ26941.1"/>
    <property type="molecule type" value="Genomic_DNA"/>
</dbReference>
<evidence type="ECO:0000256" key="6">
    <source>
        <dbReference type="ARBA" id="ARBA00022805"/>
    </source>
</evidence>
<dbReference type="GO" id="GO:0020037">
    <property type="term" value="F:heme binding"/>
    <property type="evidence" value="ECO:0007669"/>
    <property type="project" value="InterPro"/>
</dbReference>
<dbReference type="InterPro" id="IPR001128">
    <property type="entry name" value="Cyt_P450"/>
</dbReference>
<dbReference type="STRING" id="74649.A0A2P6PYD5"/>
<evidence type="ECO:0000313" key="18">
    <source>
        <dbReference type="EMBL" id="PRQ26941.1"/>
    </source>
</evidence>
<dbReference type="EC" id="1.14.14.86" evidence="14"/>
<dbReference type="InterPro" id="IPR036396">
    <property type="entry name" value="Cyt_P450_sf"/>
</dbReference>
<feature type="transmembrane region" description="Helical" evidence="17">
    <location>
        <begin position="12"/>
        <end position="33"/>
    </location>
</feature>
<evidence type="ECO:0000256" key="17">
    <source>
        <dbReference type="SAM" id="Phobius"/>
    </source>
</evidence>
<evidence type="ECO:0000256" key="14">
    <source>
        <dbReference type="ARBA" id="ARBA00066565"/>
    </source>
</evidence>
<accession>A0A2P6PYD5</accession>
<name>A0A2P6PYD5_ROSCH</name>
<evidence type="ECO:0000256" key="3">
    <source>
        <dbReference type="ARBA" id="ARBA00022617"/>
    </source>
</evidence>
<keyword evidence="9 15" id="KW-0408">Iron</keyword>
<dbReference type="CDD" id="cd11075">
    <property type="entry name" value="CYP77_89"/>
    <property type="match status" value="1"/>
</dbReference>
<dbReference type="GO" id="GO:0010241">
    <property type="term" value="P:ent-kaurene oxidation to kaurenoic acid"/>
    <property type="evidence" value="ECO:0007669"/>
    <property type="project" value="InterPro"/>
</dbReference>
<keyword evidence="6" id="KW-0934">Plastid</keyword>
<keyword evidence="6" id="KW-1002">Plastid outer membrane</keyword>
<dbReference type="GO" id="GO:0009707">
    <property type="term" value="C:chloroplast outer membrane"/>
    <property type="evidence" value="ECO:0007669"/>
    <property type="project" value="UniProtKB-SubCell"/>
</dbReference>
<dbReference type="GO" id="GO:0052615">
    <property type="term" value="F:ent-kaurene oxidase activity"/>
    <property type="evidence" value="ECO:0007669"/>
    <property type="project" value="UniProtKB-EC"/>
</dbReference>
<dbReference type="InterPro" id="IPR002401">
    <property type="entry name" value="Cyt_P450_E_grp-I"/>
</dbReference>
<evidence type="ECO:0000256" key="10">
    <source>
        <dbReference type="ARBA" id="ARBA00023033"/>
    </source>
</evidence>
<sequence length="514" mass="58823">MATLQQILLQLQASPLTIPIALAALSWLLLYYIRVSYFTKMSAIPKLPPVPVVPGLPVIGNLLQLKEKKPYKTFTRWAEEYGPIYSIRTGASTMVVLNTSQVAKEAMVTRYSSISTRKLSNALKILTADKCMVAISDYNDFHKMIKRYILSNVLGANAQKKHRSNRDTLRANVSSQLHSHVKNSPQEAVNFRRIFESELFGIAVKQAFGKDIEKPIYVEELGTTVSRDEIFKVLVLDIMEGAIEVDWRDFFPYLSWIPNKTMETKIQRLYSRRKAVMTTLINEQKKRIASGEELNCYIDFLLSEGKTLTMDQISMLLWETVVETADTTMVTTEWAMYEISKDPTRQDRLYQEIQKVCGSETVTEEHLSQLPYLNAVFHETLRKHSPAALVPLRYAHEDTQLGGYYIPAGTEIAINIYGCNMDKHQWESPEEWKPERFLDPKYDPMDLYKTMAFGAGKRVCAGSLQAMLIACPTIGRLVQEFEWKLRAGEEENEDTVGFTTHKRYPMQAILKPRS</sequence>
<evidence type="ECO:0000313" key="19">
    <source>
        <dbReference type="Proteomes" id="UP000238479"/>
    </source>
</evidence>
<evidence type="ECO:0000256" key="5">
    <source>
        <dbReference type="ARBA" id="ARBA00022723"/>
    </source>
</evidence>
<keyword evidence="10 16" id="KW-0503">Monooxygenase</keyword>
<dbReference type="GO" id="GO:0016709">
    <property type="term" value="F:oxidoreductase activity, acting on paired donors, with incorporation or reduction of molecular oxygen, NAD(P)H as one donor, and incorporation of one atom of oxygen"/>
    <property type="evidence" value="ECO:0007669"/>
    <property type="project" value="TreeGrafter"/>
</dbReference>
<dbReference type="GO" id="GO:0005783">
    <property type="term" value="C:endoplasmic reticulum"/>
    <property type="evidence" value="ECO:0007669"/>
    <property type="project" value="TreeGrafter"/>
</dbReference>
<evidence type="ECO:0000256" key="2">
    <source>
        <dbReference type="ARBA" id="ARBA00010617"/>
    </source>
</evidence>
<dbReference type="PROSITE" id="PS00086">
    <property type="entry name" value="CYTOCHROME_P450"/>
    <property type="match status" value="1"/>
</dbReference>
<evidence type="ECO:0000256" key="16">
    <source>
        <dbReference type="RuleBase" id="RU000461"/>
    </source>
</evidence>
<dbReference type="InterPro" id="IPR044225">
    <property type="entry name" value="KO_chloroplastic"/>
</dbReference>
<comment type="subcellular location">
    <subcellularLocation>
        <location evidence="12">Plastid</location>
        <location evidence="12">Chloroplast outer membrane</location>
        <topology evidence="12">Single-pass membrane protein</topology>
    </subcellularLocation>
</comment>
<dbReference type="OMA" id="STFMQWI"/>
<keyword evidence="5 15" id="KW-0479">Metal-binding</keyword>
<keyword evidence="4 17" id="KW-0812">Transmembrane</keyword>
<keyword evidence="7 17" id="KW-1133">Transmembrane helix</keyword>
<evidence type="ECO:0000256" key="12">
    <source>
        <dbReference type="ARBA" id="ARBA00023766"/>
    </source>
</evidence>
<dbReference type="SUPFAM" id="SSF48264">
    <property type="entry name" value="Cytochrome P450"/>
    <property type="match status" value="1"/>
</dbReference>
<comment type="caution">
    <text evidence="18">The sequence shown here is derived from an EMBL/GenBank/DDBJ whole genome shotgun (WGS) entry which is preliminary data.</text>
</comment>
<dbReference type="InterPro" id="IPR017972">
    <property type="entry name" value="Cyt_P450_CS"/>
</dbReference>
<proteinExistence type="inferred from homology"/>
<evidence type="ECO:0000256" key="8">
    <source>
        <dbReference type="ARBA" id="ARBA00023002"/>
    </source>
</evidence>
<comment type="function">
    <text evidence="13">Catalyzes three successive oxidations of the 4-methyl group of ent-kaurene giving kaurenoic acid, a key step in gibberellins (GAs) biosynthesis. GAs, which are involved many processes, including stem elongation, play a central role in plant development.</text>
</comment>
<keyword evidence="11 17" id="KW-0472">Membrane</keyword>
<keyword evidence="8 16" id="KW-0560">Oxidoreductase</keyword>